<evidence type="ECO:0000256" key="2">
    <source>
        <dbReference type="SAM" id="Coils"/>
    </source>
</evidence>
<evidence type="ECO:0000256" key="1">
    <source>
        <dbReference type="ARBA" id="ARBA00022801"/>
    </source>
</evidence>
<sequence>MEHMTDNIYFKDRESRFIMVNKSFCDWTGLSNEAVIGKTDFDLFASAHAQQAYDDEQRIIATGEPIIGIEEKETWEDGRITWVSSTKMPLKSAEGEIIGTFGISRDITEHKEAELRAAYYAEQIRRIKEEMEEDVRMAAELQKTFFPRTYPVYPPGAAPGHRRFEFLHHYNASGGVSGDFCTIQELSDSKVGIFLCDVMGHGVRAALVTALICALVEETAPVESDPGRFLSRMNSLLLPILRQEDIFLYATACYMVLDMETGLLQFANAGHPVPFHFQALEKRAVWLMDDPAQRGPALAIAEGMQFQTLERQVAEEDRVVMYTDGLYEVIGDDGEELGEERLLAAASRQAGKDLPDLFSGLLEEVRCFAADGKFDDDICLAGFRRRAL</sequence>
<evidence type="ECO:0000313" key="5">
    <source>
        <dbReference type="EMBL" id="MDZ8118090.1"/>
    </source>
</evidence>
<proteinExistence type="predicted"/>
<reference evidence="5 6" key="1">
    <citation type="journal article" date="2024" name="Appl. Environ. Microbiol.">
        <title>Pontiella agarivorans sp. nov., a novel marine anaerobic bacterium capable of degrading macroalgal polysaccharides and fixing nitrogen.</title>
        <authorList>
            <person name="Liu N."/>
            <person name="Kivenson V."/>
            <person name="Peng X."/>
            <person name="Cui Z."/>
            <person name="Lankiewicz T.S."/>
            <person name="Gosselin K.M."/>
            <person name="English C.J."/>
            <person name="Blair E.M."/>
            <person name="O'Malley M.A."/>
            <person name="Valentine D.L."/>
        </authorList>
    </citation>
    <scope>NUCLEOTIDE SEQUENCE [LARGE SCALE GENOMIC DNA]</scope>
    <source>
        <strain evidence="5 6">NLcol2</strain>
    </source>
</reference>
<dbReference type="PANTHER" id="PTHR43156:SF2">
    <property type="entry name" value="STAGE II SPORULATION PROTEIN E"/>
    <property type="match status" value="1"/>
</dbReference>
<dbReference type="PROSITE" id="PS50113">
    <property type="entry name" value="PAC"/>
    <property type="match status" value="1"/>
</dbReference>
<feature type="domain" description="PAS" evidence="3">
    <location>
        <begin position="1"/>
        <end position="63"/>
    </location>
</feature>
<dbReference type="InterPro" id="IPR052016">
    <property type="entry name" value="Bact_Sigma-Reg"/>
</dbReference>
<protein>
    <submittedName>
        <fullName evidence="5">SpoIIE family protein phosphatase</fullName>
    </submittedName>
</protein>
<dbReference type="InterPro" id="IPR001932">
    <property type="entry name" value="PPM-type_phosphatase-like_dom"/>
</dbReference>
<keyword evidence="1" id="KW-0378">Hydrolase</keyword>
<keyword evidence="6" id="KW-1185">Reference proteome</keyword>
<evidence type="ECO:0000259" key="4">
    <source>
        <dbReference type="PROSITE" id="PS50113"/>
    </source>
</evidence>
<accession>A0ABU5MV83</accession>
<dbReference type="Gene3D" id="3.60.40.10">
    <property type="entry name" value="PPM-type phosphatase domain"/>
    <property type="match status" value="1"/>
</dbReference>
<dbReference type="InterPro" id="IPR035965">
    <property type="entry name" value="PAS-like_dom_sf"/>
</dbReference>
<evidence type="ECO:0000259" key="3">
    <source>
        <dbReference type="PROSITE" id="PS50112"/>
    </source>
</evidence>
<dbReference type="SUPFAM" id="SSF55785">
    <property type="entry name" value="PYP-like sensor domain (PAS domain)"/>
    <property type="match status" value="1"/>
</dbReference>
<dbReference type="PROSITE" id="PS50112">
    <property type="entry name" value="PAS"/>
    <property type="match status" value="1"/>
</dbReference>
<dbReference type="Gene3D" id="3.30.450.20">
    <property type="entry name" value="PAS domain"/>
    <property type="match status" value="1"/>
</dbReference>
<dbReference type="InterPro" id="IPR000700">
    <property type="entry name" value="PAS-assoc_C"/>
</dbReference>
<dbReference type="InterPro" id="IPR013656">
    <property type="entry name" value="PAS_4"/>
</dbReference>
<dbReference type="SUPFAM" id="SSF81606">
    <property type="entry name" value="PP2C-like"/>
    <property type="match status" value="1"/>
</dbReference>
<dbReference type="EMBL" id="JARVCO010000007">
    <property type="protein sequence ID" value="MDZ8118090.1"/>
    <property type="molecule type" value="Genomic_DNA"/>
</dbReference>
<evidence type="ECO:0000313" key="6">
    <source>
        <dbReference type="Proteomes" id="UP001290861"/>
    </source>
</evidence>
<feature type="domain" description="PAC" evidence="4">
    <location>
        <begin position="67"/>
        <end position="119"/>
    </location>
</feature>
<feature type="coiled-coil region" evidence="2">
    <location>
        <begin position="110"/>
        <end position="144"/>
    </location>
</feature>
<comment type="caution">
    <text evidence="5">The sequence shown here is derived from an EMBL/GenBank/DDBJ whole genome shotgun (WGS) entry which is preliminary data.</text>
</comment>
<dbReference type="InterPro" id="IPR000014">
    <property type="entry name" value="PAS"/>
</dbReference>
<dbReference type="InterPro" id="IPR036457">
    <property type="entry name" value="PPM-type-like_dom_sf"/>
</dbReference>
<name>A0ABU5MV83_9BACT</name>
<dbReference type="SMART" id="SM00331">
    <property type="entry name" value="PP2C_SIG"/>
    <property type="match status" value="1"/>
</dbReference>
<dbReference type="PANTHER" id="PTHR43156">
    <property type="entry name" value="STAGE II SPORULATION PROTEIN E-RELATED"/>
    <property type="match status" value="1"/>
</dbReference>
<organism evidence="5 6">
    <name type="scientific">Pontiella agarivorans</name>
    <dbReference type="NCBI Taxonomy" id="3038953"/>
    <lineage>
        <taxon>Bacteria</taxon>
        <taxon>Pseudomonadati</taxon>
        <taxon>Kiritimatiellota</taxon>
        <taxon>Kiritimatiellia</taxon>
        <taxon>Kiritimatiellales</taxon>
        <taxon>Pontiellaceae</taxon>
        <taxon>Pontiella</taxon>
    </lineage>
</organism>
<gene>
    <name evidence="5" type="ORF">P9H32_05560</name>
</gene>
<dbReference type="CDD" id="cd00130">
    <property type="entry name" value="PAS"/>
    <property type="match status" value="1"/>
</dbReference>
<dbReference type="Pfam" id="PF08448">
    <property type="entry name" value="PAS_4"/>
    <property type="match status" value="1"/>
</dbReference>
<keyword evidence="2" id="KW-0175">Coiled coil</keyword>
<dbReference type="RefSeq" id="WP_322607889.1">
    <property type="nucleotide sequence ID" value="NZ_JARVCO010000007.1"/>
</dbReference>
<dbReference type="Pfam" id="PF07228">
    <property type="entry name" value="SpoIIE"/>
    <property type="match status" value="1"/>
</dbReference>
<dbReference type="NCBIfam" id="TIGR00229">
    <property type="entry name" value="sensory_box"/>
    <property type="match status" value="1"/>
</dbReference>
<dbReference type="Proteomes" id="UP001290861">
    <property type="component" value="Unassembled WGS sequence"/>
</dbReference>